<evidence type="ECO:0000313" key="3">
    <source>
        <dbReference type="EMBL" id="OFV67472.1"/>
    </source>
</evidence>
<sequence>MGIPSQYVWCNWDPKITLPLMAFIYLVTGRYRRKDYHKSRILRKIWNYIVIFDFLCIYLFKVKIPLLIGKNVVCDRYVYDMIADLMYDGLYNEKASKILLKLIPEPDLTFMLDVPEEVSDLRKDDTKDSVNIKESDNAIDYLKIHRKAYLQIAESLNIPVIDATREFDGLHEEIYLRVLQRYTSMNE</sequence>
<dbReference type="InterPro" id="IPR039430">
    <property type="entry name" value="Thymidylate_kin-like_dom"/>
</dbReference>
<keyword evidence="1" id="KW-0472">Membrane</keyword>
<keyword evidence="1" id="KW-1133">Transmembrane helix</keyword>
<protein>
    <submittedName>
        <fullName evidence="3">Thymidylate kinase-like protein</fullName>
    </submittedName>
</protein>
<keyword evidence="1" id="KW-0812">Transmembrane</keyword>
<feature type="transmembrane region" description="Helical" evidence="1">
    <location>
        <begin position="45"/>
        <end position="68"/>
    </location>
</feature>
<proteinExistence type="predicted"/>
<dbReference type="STRING" id="1838285.SCAL_001390"/>
<comment type="caution">
    <text evidence="3">The sequence shown here is derived from an EMBL/GenBank/DDBJ whole genome shotgun (WGS) entry which is preliminary data.</text>
</comment>
<feature type="transmembrane region" description="Helical" evidence="1">
    <location>
        <begin position="16"/>
        <end position="33"/>
    </location>
</feature>
<dbReference type="Pfam" id="PF02223">
    <property type="entry name" value="Thymidylate_kin"/>
    <property type="match status" value="1"/>
</dbReference>
<keyword evidence="4" id="KW-1185">Reference proteome</keyword>
<reference evidence="3" key="1">
    <citation type="submission" date="2016-05" db="EMBL/GenBank/DDBJ databases">
        <title>Microbial consortia oxidize butane by reversing methanogenesis.</title>
        <authorList>
            <person name="Laso-Perez R."/>
            <person name="Richter M."/>
            <person name="Wegener G."/>
            <person name="Musat F."/>
        </authorList>
    </citation>
    <scope>NUCLEOTIDE SEQUENCE [LARGE SCALE GENOMIC DNA]</scope>
    <source>
        <strain evidence="3">BOX2</strain>
    </source>
</reference>
<dbReference type="Proteomes" id="UP000186940">
    <property type="component" value="Unassembled WGS sequence"/>
</dbReference>
<gene>
    <name evidence="3" type="ORF">SCAL_001390</name>
</gene>
<evidence type="ECO:0000256" key="1">
    <source>
        <dbReference type="SAM" id="Phobius"/>
    </source>
</evidence>
<feature type="domain" description="Thymidylate kinase-like" evidence="2">
    <location>
        <begin position="65"/>
        <end position="174"/>
    </location>
</feature>
<dbReference type="AlphaFoldDB" id="A0A1F2P8Z7"/>
<accession>A0A1F2P8Z7</accession>
<dbReference type="GO" id="GO:0016301">
    <property type="term" value="F:kinase activity"/>
    <property type="evidence" value="ECO:0007669"/>
    <property type="project" value="UniProtKB-KW"/>
</dbReference>
<dbReference type="EMBL" id="LYOS01000004">
    <property type="protein sequence ID" value="OFV67472.1"/>
    <property type="molecule type" value="Genomic_DNA"/>
</dbReference>
<name>A0A1F2P8Z7_9EURY</name>
<dbReference type="SUPFAM" id="SSF52540">
    <property type="entry name" value="P-loop containing nucleoside triphosphate hydrolases"/>
    <property type="match status" value="1"/>
</dbReference>
<organism evidence="3 4">
    <name type="scientific">Candidatus Syntropharchaeum caldarium</name>
    <dbReference type="NCBI Taxonomy" id="1838285"/>
    <lineage>
        <taxon>Archaea</taxon>
        <taxon>Methanobacteriati</taxon>
        <taxon>Methanobacteriota</taxon>
        <taxon>Stenosarchaea group</taxon>
        <taxon>Methanomicrobia</taxon>
        <taxon>Methanosarcinales</taxon>
        <taxon>ANME-2 cluster</taxon>
        <taxon>Candidatus Syntropharchaeum</taxon>
    </lineage>
</organism>
<dbReference type="Gene3D" id="3.40.50.300">
    <property type="entry name" value="P-loop containing nucleotide triphosphate hydrolases"/>
    <property type="match status" value="1"/>
</dbReference>
<evidence type="ECO:0000259" key="2">
    <source>
        <dbReference type="Pfam" id="PF02223"/>
    </source>
</evidence>
<dbReference type="InterPro" id="IPR027417">
    <property type="entry name" value="P-loop_NTPase"/>
</dbReference>
<evidence type="ECO:0000313" key="4">
    <source>
        <dbReference type="Proteomes" id="UP000186940"/>
    </source>
</evidence>